<evidence type="ECO:0000256" key="1">
    <source>
        <dbReference type="ARBA" id="ARBA00004123"/>
    </source>
</evidence>
<feature type="region of interest" description="Disordered" evidence="2">
    <location>
        <begin position="595"/>
        <end position="625"/>
    </location>
</feature>
<feature type="domain" description="SANTA" evidence="3">
    <location>
        <begin position="12"/>
        <end position="105"/>
    </location>
</feature>
<name>A0A1I7VQK3_LOALO</name>
<dbReference type="WBParaSite" id="EN70_5130">
    <property type="protein sequence ID" value="EN70_5130"/>
    <property type="gene ID" value="EN70_5130"/>
</dbReference>
<protein>
    <submittedName>
        <fullName evidence="5">SANTA domain-containing protein</fullName>
    </submittedName>
</protein>
<dbReference type="AlphaFoldDB" id="A0A1I7VQK3"/>
<dbReference type="InterPro" id="IPR009057">
    <property type="entry name" value="Homeodomain-like_sf"/>
</dbReference>
<sequence>MYSQQKSQQTVIDLKLWIFKFIRNDKDEFAICVEGYRKKDVEERELENWRSTAIQERYNSVTLLTISGSKYVLHGVIDQDSAYGLGYPKTLIERFKDGFPYEWRELLGDYYSNVVRPNKLNVSQRLHSVLLSGVLLDISKCSRTDGRRIPTFRDVFGGHEVSSLSNSDTKHAKYLLIKEKIVEEDEEINNEQLFASTSSDKFTNPVGGFPRNLGSSIASSSHDSTKQKLILKCENQFMSVNAGKRATEMKMSDEKAIFEDKPQEDTLFKMPLLPLQRRRPKAVDLYNWTIRFSANDLGHSKLFPNFAFVIVGFRPDKKLDWKTSCIVAVEGNRLLRTETGAYELMGPINTILALQQGFPREFVTQFLNGFPKDWHRILSLFFSTYIEPQLPPQQSLTISEIHDDDEVGILHRRGFEPSVKKCLSVDSDSQSSDSDGLSYEDSIPNCREDLKSTKCPTSKKFFRYRIEDSYRVKTGKRRDNKHRQSKGFIFPAKRVKHEEKDAVRNSADLLLLKTTRSGRAIKPRLATWTGQRIVYNVHGSPIKAVGITTDSIYSTSTSDMSSLSTLREMNLREMLQKEGRKPSFHNTNIKSVPLVAYSDSKSSSSNDDDDDDDRRLSPLIPLTPFCGKRGHRSSRMIISSPEEGVKRKTAKIHKLRKHRIKTSRNIVPKQKNKSMKAQRKDDDKQHSVKETAPIVSFSDVESENGIVENAKAGRIANSNVTEMVKNVQAKKWKGNDNTRLKLAVRAICPQNWEDWENIAALMRTHTAEECRRQALQVLKLNIIPKESKTMDVPADVVDALRKTKVGTLAYQIQADRFTRQYLKAGNGSDFFEETMDMEPRGRKVAMMPSVTTFDSDDSLLSVLRTPTPKSVRRNIRRKKLIRIPESPGCSTPRNSPKDSYVPFRLDPDDETYREQQLRYVHKMLKARNQYGRSRANVTKSSISKDYHLHVPMAQCHQNDSDKESEPDEYFEEEED</sequence>
<dbReference type="PANTHER" id="PTHR16124:SF3">
    <property type="entry name" value="MIS18-BINDING PROTEIN 1"/>
    <property type="match status" value="1"/>
</dbReference>
<dbReference type="InterPro" id="IPR001005">
    <property type="entry name" value="SANT/Myb"/>
</dbReference>
<feature type="region of interest" description="Disordered" evidence="2">
    <location>
        <begin position="951"/>
        <end position="975"/>
    </location>
</feature>
<keyword evidence="4" id="KW-1185">Reference proteome</keyword>
<evidence type="ECO:0000259" key="3">
    <source>
        <dbReference type="Pfam" id="PF09133"/>
    </source>
</evidence>
<dbReference type="GO" id="GO:0005634">
    <property type="term" value="C:nucleus"/>
    <property type="evidence" value="ECO:0007669"/>
    <property type="project" value="UniProtKB-SubCell"/>
</dbReference>
<dbReference type="Pfam" id="PF09133">
    <property type="entry name" value="SANTA"/>
    <property type="match status" value="2"/>
</dbReference>
<dbReference type="InterPro" id="IPR039110">
    <property type="entry name" value="KNL2-like"/>
</dbReference>
<dbReference type="GO" id="GO:0000775">
    <property type="term" value="C:chromosome, centromeric region"/>
    <property type="evidence" value="ECO:0007669"/>
    <property type="project" value="TreeGrafter"/>
</dbReference>
<evidence type="ECO:0000256" key="2">
    <source>
        <dbReference type="SAM" id="MobiDB-lite"/>
    </source>
</evidence>
<evidence type="ECO:0000313" key="4">
    <source>
        <dbReference type="Proteomes" id="UP000095285"/>
    </source>
</evidence>
<dbReference type="STRING" id="7209.A0A1I7VQK3"/>
<proteinExistence type="predicted"/>
<accession>A0A1I7VQK3</accession>
<dbReference type="Proteomes" id="UP000095285">
    <property type="component" value="Unassembled WGS sequence"/>
</dbReference>
<organism evidence="4 5">
    <name type="scientific">Loa loa</name>
    <name type="common">Eye worm</name>
    <name type="synonym">Filaria loa</name>
    <dbReference type="NCBI Taxonomy" id="7209"/>
    <lineage>
        <taxon>Eukaryota</taxon>
        <taxon>Metazoa</taxon>
        <taxon>Ecdysozoa</taxon>
        <taxon>Nematoda</taxon>
        <taxon>Chromadorea</taxon>
        <taxon>Rhabditida</taxon>
        <taxon>Spirurina</taxon>
        <taxon>Spiruromorpha</taxon>
        <taxon>Filarioidea</taxon>
        <taxon>Onchocercidae</taxon>
        <taxon>Loa</taxon>
    </lineage>
</organism>
<reference evidence="4" key="1">
    <citation type="submission" date="2012-04" db="EMBL/GenBank/DDBJ databases">
        <title>The Genome Sequence of Loa loa.</title>
        <authorList>
            <consortium name="The Broad Institute Genome Sequencing Platform"/>
            <consortium name="Broad Institute Genome Sequencing Center for Infectious Disease"/>
            <person name="Nutman T.B."/>
            <person name="Fink D.L."/>
            <person name="Russ C."/>
            <person name="Young S."/>
            <person name="Zeng Q."/>
            <person name="Gargeya S."/>
            <person name="Alvarado L."/>
            <person name="Berlin A."/>
            <person name="Chapman S.B."/>
            <person name="Chen Z."/>
            <person name="Freedman E."/>
            <person name="Gellesch M."/>
            <person name="Goldberg J."/>
            <person name="Griggs A."/>
            <person name="Gujja S."/>
            <person name="Heilman E.R."/>
            <person name="Heiman D."/>
            <person name="Howarth C."/>
            <person name="Mehta T."/>
            <person name="Neiman D."/>
            <person name="Pearson M."/>
            <person name="Roberts A."/>
            <person name="Saif S."/>
            <person name="Shea T."/>
            <person name="Shenoy N."/>
            <person name="Sisk P."/>
            <person name="Stolte C."/>
            <person name="Sykes S."/>
            <person name="White J."/>
            <person name="Yandava C."/>
            <person name="Haas B."/>
            <person name="Henn M.R."/>
            <person name="Nusbaum C."/>
            <person name="Birren B."/>
        </authorList>
    </citation>
    <scope>NUCLEOTIDE SEQUENCE [LARGE SCALE GENOMIC DNA]</scope>
</reference>
<comment type="subcellular location">
    <subcellularLocation>
        <location evidence="1">Nucleus</location>
    </subcellularLocation>
</comment>
<dbReference type="Gene3D" id="1.10.10.60">
    <property type="entry name" value="Homeodomain-like"/>
    <property type="match status" value="1"/>
</dbReference>
<feature type="domain" description="SANTA" evidence="3">
    <location>
        <begin position="283"/>
        <end position="376"/>
    </location>
</feature>
<feature type="region of interest" description="Disordered" evidence="2">
    <location>
        <begin position="662"/>
        <end position="692"/>
    </location>
</feature>
<reference evidence="5" key="2">
    <citation type="submission" date="2016-11" db="UniProtKB">
        <authorList>
            <consortium name="WormBaseParasite"/>
        </authorList>
    </citation>
    <scope>IDENTIFICATION</scope>
</reference>
<feature type="compositionally biased region" description="Basic and acidic residues" evidence="2">
    <location>
        <begin position="678"/>
        <end position="689"/>
    </location>
</feature>
<dbReference type="SUPFAM" id="SSF46689">
    <property type="entry name" value="Homeodomain-like"/>
    <property type="match status" value="1"/>
</dbReference>
<feature type="compositionally biased region" description="Acidic residues" evidence="2">
    <location>
        <begin position="964"/>
        <end position="975"/>
    </location>
</feature>
<dbReference type="CDD" id="cd00167">
    <property type="entry name" value="SANT"/>
    <property type="match status" value="1"/>
</dbReference>
<dbReference type="InterPro" id="IPR015216">
    <property type="entry name" value="SANTA"/>
</dbReference>
<dbReference type="eggNOG" id="ENOG502THX0">
    <property type="taxonomic scope" value="Eukaryota"/>
</dbReference>
<dbReference type="PANTHER" id="PTHR16124">
    <property type="entry name" value="MIS18-BINDING PROTEIN 1"/>
    <property type="match status" value="1"/>
</dbReference>
<evidence type="ECO:0000313" key="5">
    <source>
        <dbReference type="WBParaSite" id="EN70_5130"/>
    </source>
</evidence>